<gene>
    <name evidence="1" type="ORF">ElyMa_002404500</name>
</gene>
<accession>A0AAV4GER3</accession>
<dbReference type="EMBL" id="BMAT01004928">
    <property type="protein sequence ID" value="GFR83897.1"/>
    <property type="molecule type" value="Genomic_DNA"/>
</dbReference>
<organism evidence="1 2">
    <name type="scientific">Elysia marginata</name>
    <dbReference type="NCBI Taxonomy" id="1093978"/>
    <lineage>
        <taxon>Eukaryota</taxon>
        <taxon>Metazoa</taxon>
        <taxon>Spiralia</taxon>
        <taxon>Lophotrochozoa</taxon>
        <taxon>Mollusca</taxon>
        <taxon>Gastropoda</taxon>
        <taxon>Heterobranchia</taxon>
        <taxon>Euthyneura</taxon>
        <taxon>Panpulmonata</taxon>
        <taxon>Sacoglossa</taxon>
        <taxon>Placobranchoidea</taxon>
        <taxon>Plakobranchidae</taxon>
        <taxon>Elysia</taxon>
    </lineage>
</organism>
<name>A0AAV4GER3_9GAST</name>
<protein>
    <submittedName>
        <fullName evidence="1">Uncharacterized protein</fullName>
    </submittedName>
</protein>
<dbReference type="AlphaFoldDB" id="A0AAV4GER3"/>
<sequence length="77" mass="8736">MSPIALRPTARAELTPVTEVDFVSRSDSRGEDTMSPCRWCCLSLEEISNNYTMVETSEPAILERALFSSYRRASFQQ</sequence>
<evidence type="ECO:0000313" key="2">
    <source>
        <dbReference type="Proteomes" id="UP000762676"/>
    </source>
</evidence>
<reference evidence="1 2" key="1">
    <citation type="journal article" date="2021" name="Elife">
        <title>Chloroplast acquisition without the gene transfer in kleptoplastic sea slugs, Plakobranchus ocellatus.</title>
        <authorList>
            <person name="Maeda T."/>
            <person name="Takahashi S."/>
            <person name="Yoshida T."/>
            <person name="Shimamura S."/>
            <person name="Takaki Y."/>
            <person name="Nagai Y."/>
            <person name="Toyoda A."/>
            <person name="Suzuki Y."/>
            <person name="Arimoto A."/>
            <person name="Ishii H."/>
            <person name="Satoh N."/>
            <person name="Nishiyama T."/>
            <person name="Hasebe M."/>
            <person name="Maruyama T."/>
            <person name="Minagawa J."/>
            <person name="Obokata J."/>
            <person name="Shigenobu S."/>
        </authorList>
    </citation>
    <scope>NUCLEOTIDE SEQUENCE [LARGE SCALE GENOMIC DNA]</scope>
</reference>
<keyword evidence="2" id="KW-1185">Reference proteome</keyword>
<dbReference type="Proteomes" id="UP000762676">
    <property type="component" value="Unassembled WGS sequence"/>
</dbReference>
<evidence type="ECO:0000313" key="1">
    <source>
        <dbReference type="EMBL" id="GFR83897.1"/>
    </source>
</evidence>
<proteinExistence type="predicted"/>
<comment type="caution">
    <text evidence="1">The sequence shown here is derived from an EMBL/GenBank/DDBJ whole genome shotgun (WGS) entry which is preliminary data.</text>
</comment>